<feature type="region of interest" description="Disordered" evidence="1">
    <location>
        <begin position="458"/>
        <end position="497"/>
    </location>
</feature>
<organism evidence="3 4">
    <name type="scientific">Raphidocelis subcapitata</name>
    <dbReference type="NCBI Taxonomy" id="307507"/>
    <lineage>
        <taxon>Eukaryota</taxon>
        <taxon>Viridiplantae</taxon>
        <taxon>Chlorophyta</taxon>
        <taxon>core chlorophytes</taxon>
        <taxon>Chlorophyceae</taxon>
        <taxon>CS clade</taxon>
        <taxon>Sphaeropleales</taxon>
        <taxon>Selenastraceae</taxon>
        <taxon>Raphidocelis</taxon>
    </lineage>
</organism>
<keyword evidence="2" id="KW-0732">Signal</keyword>
<proteinExistence type="predicted"/>
<sequence>MSRSSWLALPLLLLLACSARMAADCEQLAGATFCDSLPEASATFPLGWNTTTSSGREKAFACQLRIHQKELGLTDLQTAYVIASVWRESRFNLACLDSTSACAKCTPPESRNCTCLADRCPSPLAAWYSPYYGRGYLKLLWKDNYASMAGLFNNCPLDAKPEILLRNHAVALKVAVQIMINAGLKNYLPASITNPTDEQLVKARRMVNAADVKDCSASGLPADCPVSNCDSQVDADQQRTCKTIASISNKARTWLAQLQSPIYRIAYCGKSVPAGGDVARFAPLVRLSQYPRIRVTHNWYRRWDDKDKLVTTTAWLGGLTGAVCSWLNKPNQYVRYKEQATDLGGKVVVTIDVAAALRDGKLSATANTEITQHHAWSPGFGDVTVAFELLDSGGVVRSLPGGRLIQFPSFIDTCEERRQVATIKLALHECGNVPDSAYYSVSIVPAANSRPALATASEATAAAALPQGDAPFEEPPPLEPGGTTDPPPEGVAVEGAP</sequence>
<reference evidence="3 4" key="1">
    <citation type="journal article" date="2018" name="Sci. Rep.">
        <title>Raphidocelis subcapitata (=Pseudokirchneriella subcapitata) provides an insight into genome evolution and environmental adaptations in the Sphaeropleales.</title>
        <authorList>
            <person name="Suzuki S."/>
            <person name="Yamaguchi H."/>
            <person name="Nakajima N."/>
            <person name="Kawachi M."/>
        </authorList>
    </citation>
    <scope>NUCLEOTIDE SEQUENCE [LARGE SCALE GENOMIC DNA]</scope>
    <source>
        <strain evidence="3 4">NIES-35</strain>
    </source>
</reference>
<dbReference type="Proteomes" id="UP000247498">
    <property type="component" value="Unassembled WGS sequence"/>
</dbReference>
<dbReference type="InParanoid" id="A0A2V0PGZ8"/>
<evidence type="ECO:0000256" key="1">
    <source>
        <dbReference type="SAM" id="MobiDB-lite"/>
    </source>
</evidence>
<evidence type="ECO:0000313" key="4">
    <source>
        <dbReference type="Proteomes" id="UP000247498"/>
    </source>
</evidence>
<dbReference type="SUPFAM" id="SSF53955">
    <property type="entry name" value="Lysozyme-like"/>
    <property type="match status" value="1"/>
</dbReference>
<feature type="chain" id="PRO_5015977001" evidence="2">
    <location>
        <begin position="24"/>
        <end position="497"/>
    </location>
</feature>
<dbReference type="AlphaFoldDB" id="A0A2V0PGZ8"/>
<feature type="compositionally biased region" description="Pro residues" evidence="1">
    <location>
        <begin position="473"/>
        <end position="489"/>
    </location>
</feature>
<name>A0A2V0PGZ8_9CHLO</name>
<evidence type="ECO:0000313" key="3">
    <source>
        <dbReference type="EMBL" id="GBF97193.1"/>
    </source>
</evidence>
<gene>
    <name evidence="3" type="ORF">Rsub_10054</name>
</gene>
<feature type="signal peptide" evidence="2">
    <location>
        <begin position="1"/>
        <end position="23"/>
    </location>
</feature>
<evidence type="ECO:0000256" key="2">
    <source>
        <dbReference type="SAM" id="SignalP"/>
    </source>
</evidence>
<protein>
    <submittedName>
        <fullName evidence="3">Uncharacterized protein</fullName>
    </submittedName>
</protein>
<dbReference type="PROSITE" id="PS51257">
    <property type="entry name" value="PROKAR_LIPOPROTEIN"/>
    <property type="match status" value="1"/>
</dbReference>
<accession>A0A2V0PGZ8</accession>
<comment type="caution">
    <text evidence="3">The sequence shown here is derived from an EMBL/GenBank/DDBJ whole genome shotgun (WGS) entry which is preliminary data.</text>
</comment>
<keyword evidence="4" id="KW-1185">Reference proteome</keyword>
<dbReference type="EMBL" id="BDRX01000094">
    <property type="protein sequence ID" value="GBF97193.1"/>
    <property type="molecule type" value="Genomic_DNA"/>
</dbReference>
<dbReference type="Gene3D" id="1.10.530.10">
    <property type="match status" value="1"/>
</dbReference>
<dbReference type="InterPro" id="IPR023346">
    <property type="entry name" value="Lysozyme-like_dom_sf"/>
</dbReference>